<evidence type="ECO:0000313" key="3">
    <source>
        <dbReference type="Proteomes" id="UP000005709"/>
    </source>
</evidence>
<dbReference type="SUPFAM" id="SSF160631">
    <property type="entry name" value="SMI1/KNR4-like"/>
    <property type="match status" value="1"/>
</dbReference>
<dbReference type="eggNOG" id="ENOG5033MA9">
    <property type="taxonomic scope" value="Bacteria"/>
</dbReference>
<keyword evidence="3" id="KW-1185">Reference proteome</keyword>
<evidence type="ECO:0000313" key="2">
    <source>
        <dbReference type="EMBL" id="EEV17044.1"/>
    </source>
</evidence>
<dbReference type="EMBL" id="ACYG01000027">
    <property type="protein sequence ID" value="EEV17044.1"/>
    <property type="molecule type" value="Genomic_DNA"/>
</dbReference>
<accession>C8PJD9</accession>
<proteinExistence type="predicted"/>
<dbReference type="Gene3D" id="3.40.1580.10">
    <property type="entry name" value="SMI1/KNR4-like"/>
    <property type="match status" value="1"/>
</dbReference>
<feature type="domain" description="Knr4/Smi1-like" evidence="1">
    <location>
        <begin position="22"/>
        <end position="142"/>
    </location>
</feature>
<gene>
    <name evidence="2" type="ORF">CAMGR0001_1338</name>
</gene>
<evidence type="ECO:0000259" key="1">
    <source>
        <dbReference type="SMART" id="SM00860"/>
    </source>
</evidence>
<organism evidence="2 3">
    <name type="scientific">Campylobacter gracilis RM3268</name>
    <dbReference type="NCBI Taxonomy" id="553220"/>
    <lineage>
        <taxon>Bacteria</taxon>
        <taxon>Pseudomonadati</taxon>
        <taxon>Campylobacterota</taxon>
        <taxon>Epsilonproteobacteria</taxon>
        <taxon>Campylobacterales</taxon>
        <taxon>Campylobacteraceae</taxon>
        <taxon>Campylobacter</taxon>
    </lineage>
</organism>
<sequence>MNANELANIWRKPIYLPYLQDPLTPEALRAAEEELGHALPRELVMMLSVQNGGYLRYELEGYPLDAVSGIGEAHPSLTRFSWGEERECVSFELDGLVPFSGDGHWYLCLDYRTSEQPAVAYIDVECDEQSIIAQDFASFLALLRLDASGKLALQTGLDLDGTKARLEEILSVRAKAADPQLYGFIVYNFAREGGMLSLSPNEVRLGFTRRGERRFKELKNFSEPALRYAELDASAMILDVFKEELMGEILRKLNDAGLCAQSLKDAIGA</sequence>
<dbReference type="SMART" id="SM00860">
    <property type="entry name" value="SMI1_KNR4"/>
    <property type="match status" value="1"/>
</dbReference>
<dbReference type="OrthoDB" id="9131304at2"/>
<dbReference type="InterPro" id="IPR018958">
    <property type="entry name" value="Knr4/Smi1-like_dom"/>
</dbReference>
<dbReference type="InterPro" id="IPR037883">
    <property type="entry name" value="Knr4/Smi1-like_sf"/>
</dbReference>
<protein>
    <submittedName>
        <fullName evidence="2">SMI1 / KNR4 family protein</fullName>
    </submittedName>
</protein>
<dbReference type="AlphaFoldDB" id="C8PJD9"/>
<comment type="caution">
    <text evidence="2">The sequence shown here is derived from an EMBL/GenBank/DDBJ whole genome shotgun (WGS) entry which is preliminary data.</text>
</comment>
<reference evidence="2 3" key="1">
    <citation type="submission" date="2009-07" db="EMBL/GenBank/DDBJ databases">
        <authorList>
            <person name="Madupu R."/>
            <person name="Sebastian Y."/>
            <person name="Durkin A.S."/>
            <person name="Torralba M."/>
            <person name="Methe B."/>
            <person name="Sutton G.G."/>
            <person name="Strausberg R.L."/>
            <person name="Nelson K.E."/>
        </authorList>
    </citation>
    <scope>NUCLEOTIDE SEQUENCE [LARGE SCALE GENOMIC DNA]</scope>
    <source>
        <strain evidence="2 3">RM3268</strain>
    </source>
</reference>
<name>C8PJD9_9BACT</name>
<dbReference type="Pfam" id="PF09346">
    <property type="entry name" value="SMI1_KNR4"/>
    <property type="match status" value="1"/>
</dbReference>
<dbReference type="Proteomes" id="UP000005709">
    <property type="component" value="Unassembled WGS sequence"/>
</dbReference>
<dbReference type="RefSeq" id="WP_005871989.1">
    <property type="nucleotide sequence ID" value="NZ_ACYG01000027.1"/>
</dbReference>